<dbReference type="GO" id="GO:0003677">
    <property type="term" value="F:DNA binding"/>
    <property type="evidence" value="ECO:0007669"/>
    <property type="project" value="InterPro"/>
</dbReference>
<keyword evidence="2" id="KW-0067">ATP-binding</keyword>
<evidence type="ECO:0000313" key="6">
    <source>
        <dbReference type="EMBL" id="KAK5645762.1"/>
    </source>
</evidence>
<dbReference type="GO" id="GO:0008047">
    <property type="term" value="F:enzyme activator activity"/>
    <property type="evidence" value="ECO:0007669"/>
    <property type="project" value="TreeGrafter"/>
</dbReference>
<dbReference type="GO" id="GO:0005524">
    <property type="term" value="F:ATP binding"/>
    <property type="evidence" value="ECO:0007669"/>
    <property type="project" value="UniProtKB-KW"/>
</dbReference>
<feature type="domain" description="AAA C-terminal" evidence="5">
    <location>
        <begin position="226"/>
        <end position="292"/>
    </location>
</feature>
<dbReference type="InterPro" id="IPR051314">
    <property type="entry name" value="AAA_ATPase_RarA/MGS1/WRNIP1"/>
</dbReference>
<evidence type="ECO:0000259" key="4">
    <source>
        <dbReference type="Pfam" id="PF12002"/>
    </source>
</evidence>
<sequence>MEICPICFKEFPIKQLENHVNKCLFLSSTNSDTDQRKRRSTSTCHSTVSSVKRAKQQPLENCHTFITPLPIEMQPTSLDNFFGHNNVLGKESELRLLLEKADIPSMILWGPPGCGKTSLANIIQNICKENSTRLRYIGMKYTILANVYKTLQVYVAKRNITILGATTENPSFCINTALLAMVRVVVMEKLKSSHLVAIIENATRHLGVNVVLNTFFQPQNYKGQQVITKSDIAWLADTSDGDARIALNNLQMMLQHNGRGSIKWEIKKSHMMYDRRGEEHHNTIAAMHESIRGSNDNAAVYWMARMITSGEDPSFIARRMVRAASEEMGNADPGSLQLAVSAMQGCQLIGKDDSDVLLAQCAIYLARAPTLKRDYFKLEKAKQAIASCRGPQPSVPIHLRDVPTKLLVELGYDNKKTFMPEGMEHVKFF</sequence>
<dbReference type="FunFam" id="1.20.272.10:FF:000001">
    <property type="entry name" value="Putative AAA family ATPase"/>
    <property type="match status" value="1"/>
</dbReference>
<evidence type="ECO:0008006" key="8">
    <source>
        <dbReference type="Google" id="ProtNLM"/>
    </source>
</evidence>
<accession>A0AAN7VDJ5</accession>
<dbReference type="GO" id="GO:0016887">
    <property type="term" value="F:ATP hydrolysis activity"/>
    <property type="evidence" value="ECO:0007669"/>
    <property type="project" value="InterPro"/>
</dbReference>
<comment type="caution">
    <text evidence="6">The sequence shown here is derived from an EMBL/GenBank/DDBJ whole genome shotgun (WGS) entry which is preliminary data.</text>
</comment>
<feature type="domain" description="ATPase AAA-type core" evidence="3">
    <location>
        <begin position="106"/>
        <end position="130"/>
    </location>
</feature>
<reference evidence="6 7" key="1">
    <citation type="journal article" date="2024" name="Insects">
        <title>An Improved Chromosome-Level Genome Assembly of the Firefly Pyrocoelia pectoralis.</title>
        <authorList>
            <person name="Fu X."/>
            <person name="Meyer-Rochow V.B."/>
            <person name="Ballantyne L."/>
            <person name="Zhu X."/>
        </authorList>
    </citation>
    <scope>NUCLEOTIDE SEQUENCE [LARGE SCALE GENOMIC DNA]</scope>
    <source>
        <strain evidence="6">XCY_ONT2</strain>
    </source>
</reference>
<dbReference type="SUPFAM" id="SSF52540">
    <property type="entry name" value="P-loop containing nucleoside triphosphate hydrolases"/>
    <property type="match status" value="1"/>
</dbReference>
<evidence type="ECO:0000256" key="1">
    <source>
        <dbReference type="ARBA" id="ARBA00022741"/>
    </source>
</evidence>
<keyword evidence="1" id="KW-0547">Nucleotide-binding</keyword>
<dbReference type="PANTHER" id="PTHR13779:SF7">
    <property type="entry name" value="ATPASE WRNIP1"/>
    <property type="match status" value="1"/>
</dbReference>
<name>A0AAN7VDJ5_9COLE</name>
<dbReference type="Gene3D" id="3.40.50.300">
    <property type="entry name" value="P-loop containing nucleotide triphosphate hydrolases"/>
    <property type="match status" value="1"/>
</dbReference>
<gene>
    <name evidence="6" type="ORF">RI129_004226</name>
</gene>
<feature type="domain" description="MgsA AAA+ ATPase C-terminal" evidence="4">
    <location>
        <begin position="293"/>
        <end position="417"/>
    </location>
</feature>
<dbReference type="GO" id="GO:0006261">
    <property type="term" value="P:DNA-templated DNA replication"/>
    <property type="evidence" value="ECO:0007669"/>
    <property type="project" value="TreeGrafter"/>
</dbReference>
<dbReference type="GO" id="GO:0005634">
    <property type="term" value="C:nucleus"/>
    <property type="evidence" value="ECO:0007669"/>
    <property type="project" value="TreeGrafter"/>
</dbReference>
<dbReference type="InterPro" id="IPR021886">
    <property type="entry name" value="MgsA_C"/>
</dbReference>
<evidence type="ECO:0000259" key="3">
    <source>
        <dbReference type="Pfam" id="PF00004"/>
    </source>
</evidence>
<dbReference type="Pfam" id="PF12002">
    <property type="entry name" value="MgsA_C"/>
    <property type="match status" value="1"/>
</dbReference>
<keyword evidence="7" id="KW-1185">Reference proteome</keyword>
<evidence type="ECO:0000259" key="5">
    <source>
        <dbReference type="Pfam" id="PF16193"/>
    </source>
</evidence>
<dbReference type="InterPro" id="IPR032423">
    <property type="entry name" value="AAA_assoc_2"/>
</dbReference>
<dbReference type="Pfam" id="PF16193">
    <property type="entry name" value="AAA_assoc_2"/>
    <property type="match status" value="1"/>
</dbReference>
<dbReference type="Pfam" id="PF00004">
    <property type="entry name" value="AAA"/>
    <property type="match status" value="1"/>
</dbReference>
<evidence type="ECO:0000313" key="7">
    <source>
        <dbReference type="Proteomes" id="UP001329430"/>
    </source>
</evidence>
<protein>
    <recommendedName>
        <fullName evidence="8">UBZ4-type domain-containing protein</fullName>
    </recommendedName>
</protein>
<dbReference type="EMBL" id="JAVRBK010000003">
    <property type="protein sequence ID" value="KAK5645762.1"/>
    <property type="molecule type" value="Genomic_DNA"/>
</dbReference>
<dbReference type="Gene3D" id="1.20.272.10">
    <property type="match status" value="1"/>
</dbReference>
<dbReference type="SUPFAM" id="SSF48019">
    <property type="entry name" value="post-AAA+ oligomerization domain-like"/>
    <property type="match status" value="1"/>
</dbReference>
<dbReference type="Gene3D" id="1.10.8.60">
    <property type="match status" value="1"/>
</dbReference>
<dbReference type="PANTHER" id="PTHR13779">
    <property type="entry name" value="WERNER HELICASE-INTERACTING PROTEIN 1 FAMILY MEMBER"/>
    <property type="match status" value="1"/>
</dbReference>
<dbReference type="AlphaFoldDB" id="A0AAN7VDJ5"/>
<dbReference type="InterPro" id="IPR003959">
    <property type="entry name" value="ATPase_AAA_core"/>
</dbReference>
<organism evidence="6 7">
    <name type="scientific">Pyrocoelia pectoralis</name>
    <dbReference type="NCBI Taxonomy" id="417401"/>
    <lineage>
        <taxon>Eukaryota</taxon>
        <taxon>Metazoa</taxon>
        <taxon>Ecdysozoa</taxon>
        <taxon>Arthropoda</taxon>
        <taxon>Hexapoda</taxon>
        <taxon>Insecta</taxon>
        <taxon>Pterygota</taxon>
        <taxon>Neoptera</taxon>
        <taxon>Endopterygota</taxon>
        <taxon>Coleoptera</taxon>
        <taxon>Polyphaga</taxon>
        <taxon>Elateriformia</taxon>
        <taxon>Elateroidea</taxon>
        <taxon>Lampyridae</taxon>
        <taxon>Lampyrinae</taxon>
        <taxon>Pyrocoelia</taxon>
    </lineage>
</organism>
<dbReference type="Proteomes" id="UP001329430">
    <property type="component" value="Chromosome 3"/>
</dbReference>
<dbReference type="InterPro" id="IPR027417">
    <property type="entry name" value="P-loop_NTPase"/>
</dbReference>
<proteinExistence type="predicted"/>
<dbReference type="GO" id="GO:0000731">
    <property type="term" value="P:DNA synthesis involved in DNA repair"/>
    <property type="evidence" value="ECO:0007669"/>
    <property type="project" value="TreeGrafter"/>
</dbReference>
<dbReference type="GO" id="GO:0017116">
    <property type="term" value="F:single-stranded DNA helicase activity"/>
    <property type="evidence" value="ECO:0007669"/>
    <property type="project" value="TreeGrafter"/>
</dbReference>
<evidence type="ECO:0000256" key="2">
    <source>
        <dbReference type="ARBA" id="ARBA00022840"/>
    </source>
</evidence>
<dbReference type="InterPro" id="IPR008921">
    <property type="entry name" value="DNA_pol3_clamp-load_cplx_C"/>
</dbReference>